<dbReference type="EMBL" id="BAABGJ010000054">
    <property type="protein sequence ID" value="GAA4347538.1"/>
    <property type="molecule type" value="Genomic_DNA"/>
</dbReference>
<name>A0ABP8HYH4_9BURK</name>
<evidence type="ECO:0000313" key="1">
    <source>
        <dbReference type="EMBL" id="GAA4347538.1"/>
    </source>
</evidence>
<proteinExistence type="predicted"/>
<comment type="caution">
    <text evidence="1">The sequence shown here is derived from an EMBL/GenBank/DDBJ whole genome shotgun (WGS) entry which is preliminary data.</text>
</comment>
<reference evidence="2" key="1">
    <citation type="journal article" date="2019" name="Int. J. Syst. Evol. Microbiol.">
        <title>The Global Catalogue of Microorganisms (GCM) 10K type strain sequencing project: providing services to taxonomists for standard genome sequencing and annotation.</title>
        <authorList>
            <consortium name="The Broad Institute Genomics Platform"/>
            <consortium name="The Broad Institute Genome Sequencing Center for Infectious Disease"/>
            <person name="Wu L."/>
            <person name="Ma J."/>
        </authorList>
    </citation>
    <scope>NUCLEOTIDE SEQUENCE [LARGE SCALE GENOMIC DNA]</scope>
    <source>
        <strain evidence="2">JCM 17804</strain>
    </source>
</reference>
<evidence type="ECO:0000313" key="2">
    <source>
        <dbReference type="Proteomes" id="UP001500975"/>
    </source>
</evidence>
<sequence>MALSTHMLLRRVANDDIAAVYSVVSLDFNPEDDWKPIGTLTIRKRESRFVFEPLNEWAEMGITVSQQDNRSLGELADANEIWVRWRYRIRAWAMHLIEEEHFPEVYPS</sequence>
<organism evidence="1 2">
    <name type="scientific">Variovorax defluvii</name>
    <dbReference type="NCBI Taxonomy" id="913761"/>
    <lineage>
        <taxon>Bacteria</taxon>
        <taxon>Pseudomonadati</taxon>
        <taxon>Pseudomonadota</taxon>
        <taxon>Betaproteobacteria</taxon>
        <taxon>Burkholderiales</taxon>
        <taxon>Comamonadaceae</taxon>
        <taxon>Variovorax</taxon>
    </lineage>
</organism>
<accession>A0ABP8HYH4</accession>
<dbReference type="Proteomes" id="UP001500975">
    <property type="component" value="Unassembled WGS sequence"/>
</dbReference>
<protein>
    <submittedName>
        <fullName evidence="1">Uncharacterized protein</fullName>
    </submittedName>
</protein>
<keyword evidence="2" id="KW-1185">Reference proteome</keyword>
<gene>
    <name evidence="1" type="ORF">GCM10023165_32480</name>
</gene>